<sequence length="849" mass="93629">MAQNINAILQQAVLSLCKANYSDKIEIDAIICISSLKSSNHDVVKIHETVEAGKARPTNQNLIDSTLALSLGFNREQSPAVSNNISDVTRLNSDTPSTSIGNDMVGAAGSAKKTPKGRKRGRKAQNDDPDFCLSTAKGKEDGAEETAESESAKKLRRSTKRHRVSYADISPVDSEDSADLLDDANYEQATGNERYGLSDKPGPGGKNLSFGSASVLLKLLADPRAKKLGEQNKQAMLDSVMKGSGLLSGLRQEIPQSQISNMAFAEKDRNGKNSEENVEYDVVKAEPEWEGEYGGPGTSQSGGTREIAPDEDMENTNTAENPPEMSMDISSAADKTDDDQVLSVDVKDEPVWDENEYGTGKESESSKTGNQNKDANNTGSDKGDQSKNAGDNGKKSNDDGGKSILMNILKGPPLIDTTRAIQRPALSVESDSNALIKDKTLPPEQDNSLLYRLPYASFSELLFPHSTKNILLSSDGEKGERQLRTKDYLANLQQNQINHPTPQPGPSPSGRGRYKTRLKSGKNDPVRYKDLVGGNEYHGDEEVDEALRETGEDVYIPEVEPQDADSYVIKDDTNRRKRGGKLLGPKSAKARAARKAQQESDAASSFDFNTAFPLVNAASPQEREEEPPLSGPLAGTYFRCSICTRIFADKTARDEHEEEERMSLLIYQCPICDGFFGSEETKKKHMEDRHGIQTLSQEQRSQLVEKLVRKTPSSKKKRKPTTVKRKTKDYNYTITEDQEAIEDQSANEEDLGGFVEDPSFFEDQGANQSEEDQNAIDEEMNVENDEGSRSTDKNDESESEGVEINREIKTEKDLENNMNCFFCDMVFDSEDEKIDHLTSYHGVNKESIN</sequence>
<feature type="compositionally biased region" description="Polar residues" evidence="1">
    <location>
        <begin position="366"/>
        <end position="380"/>
    </location>
</feature>
<feature type="compositionally biased region" description="Polar residues" evidence="1">
    <location>
        <begin position="84"/>
        <end position="101"/>
    </location>
</feature>
<feature type="compositionally biased region" description="Basic and acidic residues" evidence="1">
    <location>
        <begin position="521"/>
        <end position="530"/>
    </location>
</feature>
<feature type="region of interest" description="Disordered" evidence="1">
    <location>
        <begin position="426"/>
        <end position="445"/>
    </location>
</feature>
<feature type="region of interest" description="Disordered" evidence="1">
    <location>
        <begin position="84"/>
        <end position="162"/>
    </location>
</feature>
<feature type="region of interest" description="Disordered" evidence="1">
    <location>
        <begin position="553"/>
        <end position="588"/>
    </location>
</feature>
<gene>
    <name evidence="3" type="ORF">FSP39_005520</name>
</gene>
<protein>
    <recommendedName>
        <fullName evidence="2">C2H2-type domain-containing protein</fullName>
    </recommendedName>
</protein>
<feature type="compositionally biased region" description="Basic residues" evidence="1">
    <location>
        <begin position="712"/>
        <end position="727"/>
    </location>
</feature>
<dbReference type="PROSITE" id="PS00028">
    <property type="entry name" value="ZINC_FINGER_C2H2_1"/>
    <property type="match status" value="2"/>
</dbReference>
<dbReference type="Proteomes" id="UP001186944">
    <property type="component" value="Unassembled WGS sequence"/>
</dbReference>
<feature type="region of interest" description="Disordered" evidence="1">
    <location>
        <begin position="708"/>
        <end position="810"/>
    </location>
</feature>
<organism evidence="3 4">
    <name type="scientific">Pinctada imbricata</name>
    <name type="common">Atlantic pearl-oyster</name>
    <name type="synonym">Pinctada martensii</name>
    <dbReference type="NCBI Taxonomy" id="66713"/>
    <lineage>
        <taxon>Eukaryota</taxon>
        <taxon>Metazoa</taxon>
        <taxon>Spiralia</taxon>
        <taxon>Lophotrochozoa</taxon>
        <taxon>Mollusca</taxon>
        <taxon>Bivalvia</taxon>
        <taxon>Autobranchia</taxon>
        <taxon>Pteriomorphia</taxon>
        <taxon>Pterioida</taxon>
        <taxon>Pterioidea</taxon>
        <taxon>Pteriidae</taxon>
        <taxon>Pinctada</taxon>
    </lineage>
</organism>
<comment type="caution">
    <text evidence="3">The sequence shown here is derived from an EMBL/GenBank/DDBJ whole genome shotgun (WGS) entry which is preliminary data.</text>
</comment>
<feature type="region of interest" description="Disordered" evidence="1">
    <location>
        <begin position="495"/>
        <end position="541"/>
    </location>
</feature>
<feature type="region of interest" description="Disordered" evidence="1">
    <location>
        <begin position="265"/>
        <end position="407"/>
    </location>
</feature>
<feature type="compositionally biased region" description="Acidic residues" evidence="1">
    <location>
        <begin position="736"/>
        <end position="751"/>
    </location>
</feature>
<dbReference type="Gene3D" id="3.30.160.60">
    <property type="entry name" value="Classic Zinc Finger"/>
    <property type="match status" value="1"/>
</dbReference>
<evidence type="ECO:0000313" key="4">
    <source>
        <dbReference type="Proteomes" id="UP001186944"/>
    </source>
</evidence>
<feature type="compositionally biased region" description="Basic residues" evidence="1">
    <location>
        <begin position="113"/>
        <end position="123"/>
    </location>
</feature>
<feature type="domain" description="C2H2-type" evidence="2">
    <location>
        <begin position="669"/>
        <end position="690"/>
    </location>
</feature>
<feature type="compositionally biased region" description="Basic and acidic residues" evidence="1">
    <location>
        <begin position="392"/>
        <end position="401"/>
    </location>
</feature>
<keyword evidence="4" id="KW-1185">Reference proteome</keyword>
<feature type="domain" description="C2H2-type" evidence="2">
    <location>
        <begin position="820"/>
        <end position="841"/>
    </location>
</feature>
<feature type="compositionally biased region" description="Acidic residues" evidence="1">
    <location>
        <begin position="769"/>
        <end position="785"/>
    </location>
</feature>
<evidence type="ECO:0000259" key="2">
    <source>
        <dbReference type="PROSITE" id="PS00028"/>
    </source>
</evidence>
<evidence type="ECO:0000313" key="3">
    <source>
        <dbReference type="EMBL" id="KAK3099507.1"/>
    </source>
</evidence>
<dbReference type="InterPro" id="IPR013087">
    <property type="entry name" value="Znf_C2H2_type"/>
</dbReference>
<evidence type="ECO:0000256" key="1">
    <source>
        <dbReference type="SAM" id="MobiDB-lite"/>
    </source>
</evidence>
<name>A0AA88Y7G8_PINIB</name>
<feature type="compositionally biased region" description="Basic and acidic residues" evidence="1">
    <location>
        <begin position="265"/>
        <end position="287"/>
    </location>
</feature>
<dbReference type="SMART" id="SM00355">
    <property type="entry name" value="ZnF_C2H2"/>
    <property type="match status" value="3"/>
</dbReference>
<feature type="compositionally biased region" description="Basic and acidic residues" evidence="1">
    <location>
        <begin position="786"/>
        <end position="796"/>
    </location>
</feature>
<dbReference type="EMBL" id="VSWD01000006">
    <property type="protein sequence ID" value="KAK3099507.1"/>
    <property type="molecule type" value="Genomic_DNA"/>
</dbReference>
<proteinExistence type="predicted"/>
<accession>A0AA88Y7G8</accession>
<dbReference type="AlphaFoldDB" id="A0AA88Y7G8"/>
<reference evidence="3" key="1">
    <citation type="submission" date="2019-08" db="EMBL/GenBank/DDBJ databases">
        <title>The improved chromosome-level genome for the pearl oyster Pinctada fucata martensii using PacBio sequencing and Hi-C.</title>
        <authorList>
            <person name="Zheng Z."/>
        </authorList>
    </citation>
    <scope>NUCLEOTIDE SEQUENCE</scope>
    <source>
        <strain evidence="3">ZZ-2019</strain>
        <tissue evidence="3">Adductor muscle</tissue>
    </source>
</reference>